<feature type="region of interest" description="Disordered" evidence="1">
    <location>
        <begin position="250"/>
        <end position="270"/>
    </location>
</feature>
<comment type="caution">
    <text evidence="2">The sequence shown here is derived from an EMBL/GenBank/DDBJ whole genome shotgun (WGS) entry which is preliminary data.</text>
</comment>
<name>A0AAW6FHV9_9BACT</name>
<dbReference type="InterPro" id="IPR032299">
    <property type="entry name" value="DUF4843"/>
</dbReference>
<gene>
    <name evidence="2" type="ORF">PN645_05775</name>
</gene>
<accession>A0AAW6FHV9</accession>
<dbReference type="AlphaFoldDB" id="A0AAW6FHV9"/>
<dbReference type="RefSeq" id="WP_272055113.1">
    <property type="nucleotide sequence ID" value="NZ_JAQMRD010000005.1"/>
</dbReference>
<evidence type="ECO:0000256" key="1">
    <source>
        <dbReference type="SAM" id="MobiDB-lite"/>
    </source>
</evidence>
<dbReference type="Proteomes" id="UP001212263">
    <property type="component" value="Unassembled WGS sequence"/>
</dbReference>
<proteinExistence type="predicted"/>
<dbReference type="EMBL" id="JAQMRD010000005">
    <property type="protein sequence ID" value="MDB9222514.1"/>
    <property type="molecule type" value="Genomic_DNA"/>
</dbReference>
<organism evidence="2 3">
    <name type="scientific">Odoribacter splanchnicus</name>
    <dbReference type="NCBI Taxonomy" id="28118"/>
    <lineage>
        <taxon>Bacteria</taxon>
        <taxon>Pseudomonadati</taxon>
        <taxon>Bacteroidota</taxon>
        <taxon>Bacteroidia</taxon>
        <taxon>Bacteroidales</taxon>
        <taxon>Odoribacteraceae</taxon>
        <taxon>Odoribacter</taxon>
    </lineage>
</organism>
<evidence type="ECO:0000313" key="2">
    <source>
        <dbReference type="EMBL" id="MDB9222514.1"/>
    </source>
</evidence>
<evidence type="ECO:0000313" key="3">
    <source>
        <dbReference type="Proteomes" id="UP001212263"/>
    </source>
</evidence>
<sequence>MKRLSILWLYAALLLLFASCEKELEPYSMEECRLNFRYYYSFYDRWMTTEDLESSDDSYRTTVYSFVYAGGVERDTLWFPVQTSGFLSDVSRPIALQQMTVPDTVDNAEEGIHYVAFDDPAVAHLYQVPANTDTLSIPVILLRDKSLDSKDIVLRFGFKDNGVFKPGFESMSYRTIYISARLSRPVNWVTEYVGEWGPRKHELMIQWTGNRWDDDYWTEFLATDSNYRSYINQWLARRLEKENAILLEQGEEPEHEADGTPVEFPPIPWY</sequence>
<reference evidence="2" key="1">
    <citation type="submission" date="2023-01" db="EMBL/GenBank/DDBJ databases">
        <title>Human gut microbiome strain richness.</title>
        <authorList>
            <person name="Chen-Liaw A."/>
        </authorList>
    </citation>
    <scope>NUCLEOTIDE SEQUENCE</scope>
    <source>
        <strain evidence="2">RTP21484st1_B7_RTP21484_190118</strain>
    </source>
</reference>
<dbReference type="Pfam" id="PF16132">
    <property type="entry name" value="DUF4843"/>
    <property type="match status" value="1"/>
</dbReference>
<dbReference type="PROSITE" id="PS51257">
    <property type="entry name" value="PROKAR_LIPOPROTEIN"/>
    <property type="match status" value="1"/>
</dbReference>
<protein>
    <submittedName>
        <fullName evidence="2">DUF4843 domain-containing protein</fullName>
    </submittedName>
</protein>